<evidence type="ECO:0000259" key="5">
    <source>
        <dbReference type="PROSITE" id="PS50089"/>
    </source>
</evidence>
<evidence type="ECO:0000256" key="3">
    <source>
        <dbReference type="PROSITE-ProRule" id="PRU00175"/>
    </source>
</evidence>
<dbReference type="Gene3D" id="3.30.40.10">
    <property type="entry name" value="Zinc/RING finger domain, C3HC4 (zinc finger)"/>
    <property type="match status" value="1"/>
</dbReference>
<dbReference type="AlphaFoldDB" id="A0A7R9H2L0"/>
<dbReference type="Pfam" id="PF13639">
    <property type="entry name" value="zf-RING_2"/>
    <property type="match status" value="1"/>
</dbReference>
<evidence type="ECO:0000256" key="1">
    <source>
        <dbReference type="ARBA" id="ARBA00022771"/>
    </source>
</evidence>
<accession>A0A7R9H2L0</accession>
<evidence type="ECO:0000256" key="2">
    <source>
        <dbReference type="ARBA" id="ARBA00022833"/>
    </source>
</evidence>
<dbReference type="InterPro" id="IPR001841">
    <property type="entry name" value="Znf_RING"/>
</dbReference>
<sequence length="146" mass="16625">MVRWARTHCLVQNSTSSTSLHSEHIYSTKVVTTMLPTNRPDRRKSGPSRLGARKRNQKTSSQNVYSCSICQDTLNNVGFRLLPCTHSFHGTCIDRWFEGKCKAQGNRPPAPWTRPCIQRKQIKRNGYAPFAAAMFKVERPLETMAT</sequence>
<dbReference type="InterPro" id="IPR013083">
    <property type="entry name" value="Znf_RING/FYVE/PHD"/>
</dbReference>
<keyword evidence="2" id="KW-0862">Zinc</keyword>
<evidence type="ECO:0000256" key="4">
    <source>
        <dbReference type="SAM" id="MobiDB-lite"/>
    </source>
</evidence>
<reference evidence="6" key="1">
    <citation type="submission" date="2020-11" db="EMBL/GenBank/DDBJ databases">
        <authorList>
            <person name="Tran Van P."/>
        </authorList>
    </citation>
    <scope>NUCLEOTIDE SEQUENCE</scope>
</reference>
<dbReference type="SUPFAM" id="SSF57850">
    <property type="entry name" value="RING/U-box"/>
    <property type="match status" value="1"/>
</dbReference>
<gene>
    <name evidence="6" type="ORF">TCEB3V08_LOCUS8724</name>
</gene>
<dbReference type="GO" id="GO:0008270">
    <property type="term" value="F:zinc ion binding"/>
    <property type="evidence" value="ECO:0007669"/>
    <property type="project" value="UniProtKB-KW"/>
</dbReference>
<proteinExistence type="predicted"/>
<name>A0A7R9H2L0_TIMCR</name>
<protein>
    <recommendedName>
        <fullName evidence="5">RING-type domain-containing protein</fullName>
    </recommendedName>
</protein>
<feature type="region of interest" description="Disordered" evidence="4">
    <location>
        <begin position="36"/>
        <end position="59"/>
    </location>
</feature>
<keyword evidence="1 3" id="KW-0863">Zinc-finger</keyword>
<dbReference type="PROSITE" id="PS50089">
    <property type="entry name" value="ZF_RING_2"/>
    <property type="match status" value="1"/>
</dbReference>
<feature type="domain" description="RING-type" evidence="5">
    <location>
        <begin position="67"/>
        <end position="101"/>
    </location>
</feature>
<feature type="compositionally biased region" description="Basic residues" evidence="4">
    <location>
        <begin position="45"/>
        <end position="57"/>
    </location>
</feature>
<keyword evidence="1 3" id="KW-0479">Metal-binding</keyword>
<evidence type="ECO:0000313" key="6">
    <source>
        <dbReference type="EMBL" id="CAD7406846.1"/>
    </source>
</evidence>
<dbReference type="EMBL" id="OC319966">
    <property type="protein sequence ID" value="CAD7406846.1"/>
    <property type="molecule type" value="Genomic_DNA"/>
</dbReference>
<organism evidence="6">
    <name type="scientific">Timema cristinae</name>
    <name type="common">Walking stick</name>
    <dbReference type="NCBI Taxonomy" id="61476"/>
    <lineage>
        <taxon>Eukaryota</taxon>
        <taxon>Metazoa</taxon>
        <taxon>Ecdysozoa</taxon>
        <taxon>Arthropoda</taxon>
        <taxon>Hexapoda</taxon>
        <taxon>Insecta</taxon>
        <taxon>Pterygota</taxon>
        <taxon>Neoptera</taxon>
        <taxon>Polyneoptera</taxon>
        <taxon>Phasmatodea</taxon>
        <taxon>Timematodea</taxon>
        <taxon>Timematoidea</taxon>
        <taxon>Timematidae</taxon>
        <taxon>Timema</taxon>
    </lineage>
</organism>